<gene>
    <name evidence="2" type="ORF">OWR29_23840</name>
</gene>
<proteinExistence type="predicted"/>
<accession>A0ABT4B3G4</accession>
<protein>
    <recommendedName>
        <fullName evidence="4">Lipoprotein</fullName>
    </recommendedName>
</protein>
<feature type="region of interest" description="Disordered" evidence="1">
    <location>
        <begin position="18"/>
        <end position="48"/>
    </location>
</feature>
<reference evidence="2" key="1">
    <citation type="submission" date="2022-11" db="EMBL/GenBank/DDBJ databases">
        <authorList>
            <person name="Somphong A."/>
            <person name="Phongsopitanun W."/>
        </authorList>
    </citation>
    <scope>NUCLEOTIDE SEQUENCE</scope>
    <source>
        <strain evidence="2">Pm04-4</strain>
    </source>
</reference>
<name>A0ABT4B3G4_9ACTN</name>
<evidence type="ECO:0000313" key="3">
    <source>
        <dbReference type="Proteomes" id="UP001151002"/>
    </source>
</evidence>
<dbReference type="RefSeq" id="WP_267565410.1">
    <property type="nucleotide sequence ID" value="NZ_JAPNTZ010000008.1"/>
</dbReference>
<evidence type="ECO:0000256" key="1">
    <source>
        <dbReference type="SAM" id="MobiDB-lite"/>
    </source>
</evidence>
<keyword evidence="3" id="KW-1185">Reference proteome</keyword>
<dbReference type="Proteomes" id="UP001151002">
    <property type="component" value="Unassembled WGS sequence"/>
</dbReference>
<dbReference type="PROSITE" id="PS51257">
    <property type="entry name" value="PROKAR_LIPOPROTEIN"/>
    <property type="match status" value="1"/>
</dbReference>
<comment type="caution">
    <text evidence="2">The sequence shown here is derived from an EMBL/GenBank/DDBJ whole genome shotgun (WGS) entry which is preliminary data.</text>
</comment>
<dbReference type="EMBL" id="JAPNTZ010000008">
    <property type="protein sequence ID" value="MCY1141041.1"/>
    <property type="molecule type" value="Genomic_DNA"/>
</dbReference>
<evidence type="ECO:0000313" key="2">
    <source>
        <dbReference type="EMBL" id="MCY1141041.1"/>
    </source>
</evidence>
<organism evidence="2 3">
    <name type="scientific">Paractinoplanes pyxinae</name>
    <dbReference type="NCBI Taxonomy" id="2997416"/>
    <lineage>
        <taxon>Bacteria</taxon>
        <taxon>Bacillati</taxon>
        <taxon>Actinomycetota</taxon>
        <taxon>Actinomycetes</taxon>
        <taxon>Micromonosporales</taxon>
        <taxon>Micromonosporaceae</taxon>
        <taxon>Paractinoplanes</taxon>
    </lineage>
</organism>
<sequence>MIKTYVLALAAALTIGGCGDEPEPEPAAPASTPESAAPSSSPAASVAPVKAPAVADGELVRRVMTIRDRVPNEQTTIHRLSDGTGEYMVQAACADQKPDKTLTYVVKVGKAQRELVRGEFPCDGSVRQDGISTLERGQVLIYLDGGPVESAYALIRPLGTQ</sequence>
<feature type="compositionally biased region" description="Low complexity" evidence="1">
    <location>
        <begin position="28"/>
        <end position="48"/>
    </location>
</feature>
<evidence type="ECO:0008006" key="4">
    <source>
        <dbReference type="Google" id="ProtNLM"/>
    </source>
</evidence>